<dbReference type="InterPro" id="IPR035906">
    <property type="entry name" value="MetI-like_sf"/>
</dbReference>
<evidence type="ECO:0000256" key="4">
    <source>
        <dbReference type="ARBA" id="ARBA00022692"/>
    </source>
</evidence>
<comment type="similarity">
    <text evidence="7">Belongs to the binding-protein-dependent transport system permease family.</text>
</comment>
<evidence type="ECO:0000256" key="8">
    <source>
        <dbReference type="SAM" id="MobiDB-lite"/>
    </source>
</evidence>
<evidence type="ECO:0000259" key="9">
    <source>
        <dbReference type="PROSITE" id="PS50928"/>
    </source>
</evidence>
<feature type="transmembrane region" description="Helical" evidence="7">
    <location>
        <begin position="297"/>
        <end position="318"/>
    </location>
</feature>
<dbReference type="PROSITE" id="PS50928">
    <property type="entry name" value="ABC_TM1"/>
    <property type="match status" value="1"/>
</dbReference>
<keyword evidence="3" id="KW-1003">Cell membrane</keyword>
<dbReference type="Pfam" id="PF00528">
    <property type="entry name" value="BPD_transp_1"/>
    <property type="match status" value="1"/>
</dbReference>
<keyword evidence="11" id="KW-1185">Reference proteome</keyword>
<dbReference type="RefSeq" id="WP_344910312.1">
    <property type="nucleotide sequence ID" value="NZ_BAABDL010000036.1"/>
</dbReference>
<dbReference type="EMBL" id="BAABDL010000036">
    <property type="protein sequence ID" value="GAA4062546.1"/>
    <property type="molecule type" value="Genomic_DNA"/>
</dbReference>
<dbReference type="PANTHER" id="PTHR30193">
    <property type="entry name" value="ABC TRANSPORTER PERMEASE PROTEIN"/>
    <property type="match status" value="1"/>
</dbReference>
<evidence type="ECO:0000313" key="10">
    <source>
        <dbReference type="EMBL" id="GAA4062546.1"/>
    </source>
</evidence>
<feature type="region of interest" description="Disordered" evidence="8">
    <location>
        <begin position="1"/>
        <end position="23"/>
    </location>
</feature>
<dbReference type="CDD" id="cd06261">
    <property type="entry name" value="TM_PBP2"/>
    <property type="match status" value="1"/>
</dbReference>
<feature type="transmembrane region" description="Helical" evidence="7">
    <location>
        <begin position="44"/>
        <end position="72"/>
    </location>
</feature>
<feature type="domain" description="ABC transmembrane type-1" evidence="9">
    <location>
        <begin position="102"/>
        <end position="318"/>
    </location>
</feature>
<organism evidence="10 11">
    <name type="scientific">Amphibacillus indicireducens</name>
    <dbReference type="NCBI Taxonomy" id="1076330"/>
    <lineage>
        <taxon>Bacteria</taxon>
        <taxon>Bacillati</taxon>
        <taxon>Bacillota</taxon>
        <taxon>Bacilli</taxon>
        <taxon>Bacillales</taxon>
        <taxon>Bacillaceae</taxon>
        <taxon>Amphibacillus</taxon>
    </lineage>
</organism>
<comment type="subcellular location">
    <subcellularLocation>
        <location evidence="1 7">Cell membrane</location>
        <topology evidence="1 7">Multi-pass membrane protein</topology>
    </subcellularLocation>
</comment>
<evidence type="ECO:0000256" key="1">
    <source>
        <dbReference type="ARBA" id="ARBA00004651"/>
    </source>
</evidence>
<sequence length="327" mass="36927">MQTKKVKNPAAVTGYPDKDATSNKLSSREKWQRLKRDMKSAKSYYLLMAPFMIIFFLFTVLPVLASLVLSFFSFNMLELPQFIGWDNYSRLFLNDDVFITALRNTLLFAVITGPLSYIASFMFAWIINELSPKVRAVMTVIFYAPSIAGNVFFIWLIIFSGDAYGYLNGFLMQLGIILEPIQWLRDEQYVLGVVILVQLWLSLGTSFLAFIAGFQTLDKSLIEAGAIDGIRNRWQELWYITLPSMKPQLLFGAVMQITQSFAVADISIALAGFPSVNYAAHTVVTHLMDYGTIRFEMGYASAIATILFLLMIGTNILVQKLLRKVGT</sequence>
<feature type="transmembrane region" description="Helical" evidence="7">
    <location>
        <begin position="140"/>
        <end position="158"/>
    </location>
</feature>
<gene>
    <name evidence="10" type="ORF">GCM10022410_06650</name>
</gene>
<evidence type="ECO:0000256" key="5">
    <source>
        <dbReference type="ARBA" id="ARBA00022989"/>
    </source>
</evidence>
<dbReference type="Proteomes" id="UP001501734">
    <property type="component" value="Unassembled WGS sequence"/>
</dbReference>
<evidence type="ECO:0000256" key="2">
    <source>
        <dbReference type="ARBA" id="ARBA00022448"/>
    </source>
</evidence>
<name>A0ABP7VAZ7_9BACI</name>
<reference evidence="11" key="1">
    <citation type="journal article" date="2019" name="Int. J. Syst. Evol. Microbiol.">
        <title>The Global Catalogue of Microorganisms (GCM) 10K type strain sequencing project: providing services to taxonomists for standard genome sequencing and annotation.</title>
        <authorList>
            <consortium name="The Broad Institute Genomics Platform"/>
            <consortium name="The Broad Institute Genome Sequencing Center for Infectious Disease"/>
            <person name="Wu L."/>
            <person name="Ma J."/>
        </authorList>
    </citation>
    <scope>NUCLEOTIDE SEQUENCE [LARGE SCALE GENOMIC DNA]</scope>
    <source>
        <strain evidence="11">JCM 17250</strain>
    </source>
</reference>
<dbReference type="Gene3D" id="1.10.3720.10">
    <property type="entry name" value="MetI-like"/>
    <property type="match status" value="1"/>
</dbReference>
<proteinExistence type="inferred from homology"/>
<dbReference type="InterPro" id="IPR051393">
    <property type="entry name" value="ABC_transporter_permease"/>
</dbReference>
<dbReference type="SUPFAM" id="SSF161098">
    <property type="entry name" value="MetI-like"/>
    <property type="match status" value="1"/>
</dbReference>
<keyword evidence="6 7" id="KW-0472">Membrane</keyword>
<keyword evidence="5 7" id="KW-1133">Transmembrane helix</keyword>
<keyword evidence="4 7" id="KW-0812">Transmembrane</keyword>
<evidence type="ECO:0000313" key="11">
    <source>
        <dbReference type="Proteomes" id="UP001501734"/>
    </source>
</evidence>
<evidence type="ECO:0000256" key="7">
    <source>
        <dbReference type="RuleBase" id="RU363032"/>
    </source>
</evidence>
<evidence type="ECO:0000256" key="6">
    <source>
        <dbReference type="ARBA" id="ARBA00023136"/>
    </source>
</evidence>
<dbReference type="PANTHER" id="PTHR30193:SF37">
    <property type="entry name" value="INNER MEMBRANE ABC TRANSPORTER PERMEASE PROTEIN YCJO"/>
    <property type="match status" value="1"/>
</dbReference>
<evidence type="ECO:0000256" key="3">
    <source>
        <dbReference type="ARBA" id="ARBA00022475"/>
    </source>
</evidence>
<feature type="transmembrane region" description="Helical" evidence="7">
    <location>
        <begin position="106"/>
        <end position="128"/>
    </location>
</feature>
<feature type="transmembrane region" description="Helical" evidence="7">
    <location>
        <begin position="189"/>
        <end position="212"/>
    </location>
</feature>
<keyword evidence="2 7" id="KW-0813">Transport</keyword>
<comment type="caution">
    <text evidence="10">The sequence shown here is derived from an EMBL/GenBank/DDBJ whole genome shotgun (WGS) entry which is preliminary data.</text>
</comment>
<dbReference type="InterPro" id="IPR000515">
    <property type="entry name" value="MetI-like"/>
</dbReference>
<accession>A0ABP7VAZ7</accession>
<protein>
    <submittedName>
        <fullName evidence="10">Sugar ABC transporter permease</fullName>
    </submittedName>
</protein>